<comment type="subcellular location">
    <subcellularLocation>
        <location evidence="1">Membrane</location>
        <topology evidence="1">Multi-pass membrane protein</topology>
    </subcellularLocation>
</comment>
<keyword evidence="5 6" id="KW-0472">Membrane</keyword>
<keyword evidence="4 6" id="KW-1133">Transmembrane helix</keyword>
<feature type="transmembrane region" description="Helical" evidence="6">
    <location>
        <begin position="260"/>
        <end position="278"/>
    </location>
</feature>
<dbReference type="OrthoDB" id="5148831at2"/>
<keyword evidence="9" id="KW-1185">Reference proteome</keyword>
<proteinExistence type="inferred from homology"/>
<gene>
    <name evidence="8" type="ORF">SAMN05444401_3064</name>
</gene>
<sequence>MSNKTKGIVYIIISAFGFAGMGIFVKLSGDIPSIEKTFFRNIVSLILAFVLIVINKESFFGKRENQKYLLGRSILGTIGIVANFYAIDHLVLSDSVMLNKLSPFFVIIFSLIFLKEKIKPSQVIALILAFLGSIFIIKPGFSSDTFPSLIGLASALFAGGAYTFVRYLGGREKYYTIVFYFSFVSIITILPFVILVYKPITLIQFLYLMAAGTFASIAQFSLTAAYKYAPASEISIYDYTQILFAALFGFFIFSEIPDKWSIIGYTLITSASIGIFIYNKFKIRKGLCYEKKN</sequence>
<evidence type="ECO:0000256" key="2">
    <source>
        <dbReference type="ARBA" id="ARBA00007362"/>
    </source>
</evidence>
<feature type="transmembrane region" description="Helical" evidence="6">
    <location>
        <begin position="203"/>
        <end position="224"/>
    </location>
</feature>
<dbReference type="InterPro" id="IPR037185">
    <property type="entry name" value="EmrE-like"/>
</dbReference>
<evidence type="ECO:0000256" key="4">
    <source>
        <dbReference type="ARBA" id="ARBA00022989"/>
    </source>
</evidence>
<feature type="transmembrane region" description="Helical" evidence="6">
    <location>
        <begin position="7"/>
        <end position="25"/>
    </location>
</feature>
<protein>
    <submittedName>
        <fullName evidence="8">EamA domain-containing membrane protein RarD</fullName>
    </submittedName>
</protein>
<dbReference type="RefSeq" id="WP_073008531.1">
    <property type="nucleotide sequence ID" value="NZ_FQZO01000005.1"/>
</dbReference>
<evidence type="ECO:0000256" key="6">
    <source>
        <dbReference type="SAM" id="Phobius"/>
    </source>
</evidence>
<dbReference type="PANTHER" id="PTHR22911">
    <property type="entry name" value="ACYL-MALONYL CONDENSING ENZYME-RELATED"/>
    <property type="match status" value="1"/>
</dbReference>
<keyword evidence="3 6" id="KW-0812">Transmembrane</keyword>
<name>A0A1M6JEE5_9CLOT</name>
<evidence type="ECO:0000256" key="3">
    <source>
        <dbReference type="ARBA" id="ARBA00022692"/>
    </source>
</evidence>
<dbReference type="SUPFAM" id="SSF103481">
    <property type="entry name" value="Multidrug resistance efflux transporter EmrE"/>
    <property type="match status" value="2"/>
</dbReference>
<dbReference type="InterPro" id="IPR000620">
    <property type="entry name" value="EamA_dom"/>
</dbReference>
<feature type="transmembrane region" description="Helical" evidence="6">
    <location>
        <begin position="67"/>
        <end position="85"/>
    </location>
</feature>
<feature type="transmembrane region" description="Helical" evidence="6">
    <location>
        <begin position="37"/>
        <end position="55"/>
    </location>
</feature>
<feature type="transmembrane region" description="Helical" evidence="6">
    <location>
        <begin position="97"/>
        <end position="114"/>
    </location>
</feature>
<feature type="domain" description="EamA" evidence="7">
    <location>
        <begin position="6"/>
        <end position="137"/>
    </location>
</feature>
<feature type="domain" description="EamA" evidence="7">
    <location>
        <begin position="149"/>
        <end position="276"/>
    </location>
</feature>
<feature type="transmembrane region" description="Helical" evidence="6">
    <location>
        <begin position="177"/>
        <end position="197"/>
    </location>
</feature>
<dbReference type="EMBL" id="FQZO01000005">
    <property type="protein sequence ID" value="SHJ44952.1"/>
    <property type="molecule type" value="Genomic_DNA"/>
</dbReference>
<evidence type="ECO:0000313" key="8">
    <source>
        <dbReference type="EMBL" id="SHJ44952.1"/>
    </source>
</evidence>
<reference evidence="8 9" key="1">
    <citation type="submission" date="2016-11" db="EMBL/GenBank/DDBJ databases">
        <authorList>
            <person name="Jaros S."/>
            <person name="Januszkiewicz K."/>
            <person name="Wedrychowicz H."/>
        </authorList>
    </citation>
    <scope>NUCLEOTIDE SEQUENCE [LARGE SCALE GENOMIC DNA]</scope>
    <source>
        <strain evidence="8 9">DSM 21864</strain>
    </source>
</reference>
<dbReference type="Proteomes" id="UP000184080">
    <property type="component" value="Unassembled WGS sequence"/>
</dbReference>
<feature type="transmembrane region" description="Helical" evidence="6">
    <location>
        <begin position="147"/>
        <end position="165"/>
    </location>
</feature>
<feature type="transmembrane region" description="Helical" evidence="6">
    <location>
        <begin position="236"/>
        <end position="254"/>
    </location>
</feature>
<dbReference type="PANTHER" id="PTHR22911:SF6">
    <property type="entry name" value="SOLUTE CARRIER FAMILY 35 MEMBER G1"/>
    <property type="match status" value="1"/>
</dbReference>
<evidence type="ECO:0000259" key="7">
    <source>
        <dbReference type="Pfam" id="PF00892"/>
    </source>
</evidence>
<evidence type="ECO:0000256" key="5">
    <source>
        <dbReference type="ARBA" id="ARBA00023136"/>
    </source>
</evidence>
<evidence type="ECO:0000256" key="1">
    <source>
        <dbReference type="ARBA" id="ARBA00004141"/>
    </source>
</evidence>
<comment type="similarity">
    <text evidence="2">Belongs to the EamA transporter family.</text>
</comment>
<accession>A0A1M6JEE5</accession>
<evidence type="ECO:0000313" key="9">
    <source>
        <dbReference type="Proteomes" id="UP000184080"/>
    </source>
</evidence>
<dbReference type="AlphaFoldDB" id="A0A1M6JEE5"/>
<feature type="transmembrane region" description="Helical" evidence="6">
    <location>
        <begin position="123"/>
        <end position="141"/>
    </location>
</feature>
<dbReference type="STRING" id="1121298.SAMN05444401_3064"/>
<dbReference type="GO" id="GO:0016020">
    <property type="term" value="C:membrane"/>
    <property type="evidence" value="ECO:0007669"/>
    <property type="project" value="UniProtKB-SubCell"/>
</dbReference>
<dbReference type="Pfam" id="PF00892">
    <property type="entry name" value="EamA"/>
    <property type="match status" value="2"/>
</dbReference>
<organism evidence="8 9">
    <name type="scientific">Clostridium amylolyticum</name>
    <dbReference type="NCBI Taxonomy" id="1121298"/>
    <lineage>
        <taxon>Bacteria</taxon>
        <taxon>Bacillati</taxon>
        <taxon>Bacillota</taxon>
        <taxon>Clostridia</taxon>
        <taxon>Eubacteriales</taxon>
        <taxon>Clostridiaceae</taxon>
        <taxon>Clostridium</taxon>
    </lineage>
</organism>